<protein>
    <submittedName>
        <fullName evidence="1">DIRC3 isoform 2</fullName>
    </submittedName>
</protein>
<organism evidence="1 2">
    <name type="scientific">Pan troglodytes</name>
    <name type="common">Chimpanzee</name>
    <dbReference type="NCBI Taxonomy" id="9598"/>
    <lineage>
        <taxon>Eukaryota</taxon>
        <taxon>Metazoa</taxon>
        <taxon>Chordata</taxon>
        <taxon>Craniata</taxon>
        <taxon>Vertebrata</taxon>
        <taxon>Euteleostomi</taxon>
        <taxon>Mammalia</taxon>
        <taxon>Eutheria</taxon>
        <taxon>Euarchontoglires</taxon>
        <taxon>Primates</taxon>
        <taxon>Haplorrhini</taxon>
        <taxon>Catarrhini</taxon>
        <taxon>Hominidae</taxon>
        <taxon>Pan</taxon>
    </lineage>
</organism>
<dbReference type="AlphaFoldDB" id="A0A6D2WLG9"/>
<dbReference type="OMA" id="CFSCRGR"/>
<evidence type="ECO:0000313" key="1">
    <source>
        <dbReference type="EMBL" id="PNI70979.1"/>
    </source>
</evidence>
<dbReference type="EMBL" id="NBAG03000230">
    <property type="protein sequence ID" value="PNI70979.1"/>
    <property type="molecule type" value="Genomic_DNA"/>
</dbReference>
<gene>
    <name evidence="1" type="ORF">CK820_G0011123</name>
</gene>
<reference evidence="1 2" key="1">
    <citation type="submission" date="2017-12" db="EMBL/GenBank/DDBJ databases">
        <title>High-resolution comparative analysis of great ape genomes.</title>
        <authorList>
            <person name="Pollen A."/>
            <person name="Hastie A."/>
            <person name="Hormozdiari F."/>
            <person name="Dougherty M."/>
            <person name="Liu R."/>
            <person name="Chaisson M."/>
            <person name="Hoppe E."/>
            <person name="Hill C."/>
            <person name="Pang A."/>
            <person name="Hillier L."/>
            <person name="Baker C."/>
            <person name="Armstrong J."/>
            <person name="Shendure J."/>
            <person name="Paten B."/>
            <person name="Wilson R."/>
            <person name="Chao H."/>
            <person name="Schneider V."/>
            <person name="Ventura M."/>
            <person name="Kronenberg Z."/>
            <person name="Murali S."/>
            <person name="Gordon D."/>
            <person name="Cantsilieris S."/>
            <person name="Munson K."/>
            <person name="Nelson B."/>
            <person name="Raja A."/>
            <person name="Underwood J."/>
            <person name="Diekhans M."/>
            <person name="Fiddes I."/>
            <person name="Haussler D."/>
            <person name="Eichler E."/>
        </authorList>
    </citation>
    <scope>NUCLEOTIDE SEQUENCE [LARGE SCALE GENOMIC DNA]</scope>
    <source>
        <strain evidence="1">Yerkes chimp pedigree #C0471</strain>
    </source>
</reference>
<comment type="caution">
    <text evidence="1">The sequence shown here is derived from an EMBL/GenBank/DDBJ whole genome shotgun (WGS) entry which is preliminary data.</text>
</comment>
<name>A0A6D2WLG9_PANTR</name>
<accession>A0A6D2WLG9</accession>
<proteinExistence type="predicted"/>
<dbReference type="Proteomes" id="UP000236370">
    <property type="component" value="Unassembled WGS sequence"/>
</dbReference>
<sequence>MNSQNWWDFPTSCFSCRGRKMRGSTAQASGAPFLALTVLDQESVIQIIPEPLPQCYLCLLDAELTGVVRGEDASATPRSLSHSLANCMISENGLVPRLTALETGLLCLSCKQVSPVSCRWRQNMVFKPNS</sequence>
<evidence type="ECO:0000313" key="2">
    <source>
        <dbReference type="Proteomes" id="UP000236370"/>
    </source>
</evidence>